<feature type="region of interest" description="Disordered" evidence="2">
    <location>
        <begin position="17"/>
        <end position="46"/>
    </location>
</feature>
<organism evidence="4">
    <name type="scientific">viral metagenome</name>
    <dbReference type="NCBI Taxonomy" id="1070528"/>
    <lineage>
        <taxon>unclassified sequences</taxon>
        <taxon>metagenomes</taxon>
        <taxon>organismal metagenomes</taxon>
    </lineage>
</organism>
<proteinExistence type="predicted"/>
<dbReference type="GO" id="GO:0005634">
    <property type="term" value="C:nucleus"/>
    <property type="evidence" value="ECO:0007669"/>
    <property type="project" value="TreeGrafter"/>
</dbReference>
<dbReference type="PANTHER" id="PTHR10245">
    <property type="entry name" value="ENDOTHELIAL DIFFERENTIATION-RELATED FACTOR 1 MULTIPROTEIN BRIDGING FACTOR 1"/>
    <property type="match status" value="1"/>
</dbReference>
<evidence type="ECO:0000313" key="4">
    <source>
        <dbReference type="EMBL" id="QHU29312.1"/>
    </source>
</evidence>
<reference evidence="4" key="1">
    <citation type="journal article" date="2020" name="Nature">
        <title>Giant virus diversity and host interactions through global metagenomics.</title>
        <authorList>
            <person name="Schulz F."/>
            <person name="Roux S."/>
            <person name="Paez-Espino D."/>
            <person name="Jungbluth S."/>
            <person name="Walsh D.A."/>
            <person name="Denef V.J."/>
            <person name="McMahon K.D."/>
            <person name="Konstantinidis K.T."/>
            <person name="Eloe-Fadrosh E.A."/>
            <person name="Kyrpides N.C."/>
            <person name="Woyke T."/>
        </authorList>
    </citation>
    <scope>NUCLEOTIDE SEQUENCE</scope>
    <source>
        <strain evidence="4">GVMAG-M-3300027804-47</strain>
    </source>
</reference>
<sequence length="116" mass="13318">MNNCYQDWEPVVIRSNTAAKKEAQQHQSAKPMGNKEFQRLDSDEIPKLNKITREQSQAISIARNACNFSQKDLAQKLNIPDNIIREYENCTVANFSPQLYKRILKALKVNPKLTPS</sequence>
<dbReference type="PANTHER" id="PTHR10245:SF15">
    <property type="entry name" value="ENDOTHELIAL DIFFERENTIATION-RELATED FACTOR 1"/>
    <property type="match status" value="1"/>
</dbReference>
<dbReference type="PROSITE" id="PS50943">
    <property type="entry name" value="HTH_CROC1"/>
    <property type="match status" value="1"/>
</dbReference>
<dbReference type="GO" id="GO:0003677">
    <property type="term" value="F:DNA binding"/>
    <property type="evidence" value="ECO:0007669"/>
    <property type="project" value="UniProtKB-KW"/>
</dbReference>
<feature type="domain" description="HTH cro/C1-type" evidence="3">
    <location>
        <begin position="59"/>
        <end position="114"/>
    </location>
</feature>
<dbReference type="CDD" id="cd00093">
    <property type="entry name" value="HTH_XRE"/>
    <property type="match status" value="1"/>
</dbReference>
<dbReference type="InterPro" id="IPR010982">
    <property type="entry name" value="Lambda_DNA-bd_dom_sf"/>
</dbReference>
<dbReference type="InterPro" id="IPR001387">
    <property type="entry name" value="Cro/C1-type_HTH"/>
</dbReference>
<keyword evidence="1" id="KW-0238">DNA-binding</keyword>
<name>A0A6C0LJF6_9ZZZZ</name>
<evidence type="ECO:0000259" key="3">
    <source>
        <dbReference type="PROSITE" id="PS50943"/>
    </source>
</evidence>
<dbReference type="EMBL" id="MN740484">
    <property type="protein sequence ID" value="QHU29312.1"/>
    <property type="molecule type" value="Genomic_DNA"/>
</dbReference>
<dbReference type="AlphaFoldDB" id="A0A6C0LJF6"/>
<protein>
    <recommendedName>
        <fullName evidence="3">HTH cro/C1-type domain-containing protein</fullName>
    </recommendedName>
</protein>
<accession>A0A6C0LJF6</accession>
<evidence type="ECO:0000256" key="1">
    <source>
        <dbReference type="ARBA" id="ARBA00023125"/>
    </source>
</evidence>
<dbReference type="Gene3D" id="1.10.260.40">
    <property type="entry name" value="lambda repressor-like DNA-binding domains"/>
    <property type="match status" value="1"/>
</dbReference>
<dbReference type="Pfam" id="PF01381">
    <property type="entry name" value="HTH_3"/>
    <property type="match status" value="1"/>
</dbReference>
<feature type="compositionally biased region" description="Basic and acidic residues" evidence="2">
    <location>
        <begin position="36"/>
        <end position="46"/>
    </location>
</feature>
<evidence type="ECO:0000256" key="2">
    <source>
        <dbReference type="SAM" id="MobiDB-lite"/>
    </source>
</evidence>
<dbReference type="SUPFAM" id="SSF47413">
    <property type="entry name" value="lambda repressor-like DNA-binding domains"/>
    <property type="match status" value="1"/>
</dbReference>